<dbReference type="Pfam" id="PF12969">
    <property type="entry name" value="DUF3857"/>
    <property type="match status" value="1"/>
</dbReference>
<organism evidence="3">
    <name type="scientific">Telmatobacter sp. DSM 110680</name>
    <dbReference type="NCBI Taxonomy" id="3036704"/>
    <lineage>
        <taxon>Bacteria</taxon>
        <taxon>Pseudomonadati</taxon>
        <taxon>Acidobacteriota</taxon>
        <taxon>Terriglobia</taxon>
        <taxon>Terriglobales</taxon>
        <taxon>Acidobacteriaceae</taxon>
        <taxon>Telmatobacter</taxon>
    </lineage>
</organism>
<feature type="chain" id="PRO_5043963809" evidence="1">
    <location>
        <begin position="28"/>
        <end position="652"/>
    </location>
</feature>
<dbReference type="RefSeq" id="WP_348261205.1">
    <property type="nucleotide sequence ID" value="NZ_CP121196.1"/>
</dbReference>
<feature type="signal peptide" evidence="1">
    <location>
        <begin position="1"/>
        <end position="27"/>
    </location>
</feature>
<proteinExistence type="predicted"/>
<accession>A0AAU7DF56</accession>
<dbReference type="Gene3D" id="3.10.620.30">
    <property type="match status" value="1"/>
</dbReference>
<evidence type="ECO:0000259" key="2">
    <source>
        <dbReference type="Pfam" id="PF12969"/>
    </source>
</evidence>
<dbReference type="Gene3D" id="2.60.120.1130">
    <property type="match status" value="1"/>
</dbReference>
<evidence type="ECO:0000313" key="3">
    <source>
        <dbReference type="EMBL" id="XBH15975.1"/>
    </source>
</evidence>
<reference evidence="3" key="1">
    <citation type="submission" date="2023-03" db="EMBL/GenBank/DDBJ databases">
        <title>Edaphobacter sp.</title>
        <authorList>
            <person name="Huber K.J."/>
            <person name="Papendorf J."/>
            <person name="Pilke C."/>
            <person name="Bunk B."/>
            <person name="Sproeer C."/>
            <person name="Pester M."/>
        </authorList>
    </citation>
    <scope>NUCLEOTIDE SEQUENCE</scope>
    <source>
        <strain evidence="3">DSM 110680</strain>
    </source>
</reference>
<evidence type="ECO:0000256" key="1">
    <source>
        <dbReference type="SAM" id="SignalP"/>
    </source>
</evidence>
<protein>
    <submittedName>
        <fullName evidence="3">DUF3857 domain-containing protein</fullName>
    </submittedName>
</protein>
<feature type="domain" description="DUF3857" evidence="2">
    <location>
        <begin position="70"/>
        <end position="177"/>
    </location>
</feature>
<dbReference type="AlphaFoldDB" id="A0AAU7DF56"/>
<dbReference type="InterPro" id="IPR024618">
    <property type="entry name" value="DUF3857"/>
</dbReference>
<name>A0AAU7DF56_9BACT</name>
<dbReference type="EMBL" id="CP121196">
    <property type="protein sequence ID" value="XBH15975.1"/>
    <property type="molecule type" value="Genomic_DNA"/>
</dbReference>
<dbReference type="Gene3D" id="2.60.40.3140">
    <property type="match status" value="1"/>
</dbReference>
<gene>
    <name evidence="3" type="ORF">P8935_15525</name>
</gene>
<keyword evidence="1" id="KW-0732">Signal</keyword>
<sequence>MTMCRLRLFCASSVTVFVFLLAAQAFAQFQAPTPDELKMTADPKYPDAGAVILNFENKTDNAVNYMSEYARIKILKESAKDLANVDLGYFKGVSSIAAIQGRTIHADGSIVPLNVKPEDLMVKKVGDEEIRHKVLSMPGVEVGSIIEYYFQVRLEEGWISRPTWEVQKRYPVRKERFFFQPRNGFLGNALLWYTNLPGGQKLQPDAAGRFELNLADVPPLSDEKWAPPLDSRKYKVEFYFSSAVSSQQFWQVESKNWLKEMNRFAEPTAALKEAAAGLITPGDSDLDRARKIYAAVQALDNTDFSRKKTEAERKREGLKPTKHAEDVWNQKSGNGEEIALLYFALLKAAHLAAYPMTVVNRDNGIFDPDYLSFSQFDDVVVILSADGKEYVLDPAEKMCPFQVVAWKHSGAGGIRETAGGVGPWATPLIPYTANAVVRRAELTISPDGSANGKLQFSMSGQEALRWRQASLRVDEDTLKKSFDDWLRTQLPSGVEAHLTHFAKLDDPGADLAAYATVTGTPGTATSKRLLLPASFFAHSEDQGFIAQPDRKLPVDMHFAAVYKDGVLMHLPAGFSIETAAPTTQIPWTGYAVFQIKSTPSGNDLTVTRTLARAFTLLQPDEYSPMRDFYQKVNAADQQQIVLTNSATAQKGN</sequence>